<keyword evidence="3 5" id="KW-1133">Transmembrane helix</keyword>
<proteinExistence type="predicted"/>
<reference evidence="7 10" key="2">
    <citation type="submission" date="2019-11" db="EMBL/GenBank/DDBJ databases">
        <title>Flavobacterium resistens genome.</title>
        <authorList>
            <person name="Wilson V.M."/>
            <person name="Newman J.D."/>
        </authorList>
    </citation>
    <scope>NUCLEOTIDE SEQUENCE [LARGE SCALE GENOMIC DNA]</scope>
    <source>
        <strain evidence="7 10">DSM 19382</strain>
    </source>
</reference>
<dbReference type="EMBL" id="WKKG01000008">
    <property type="protein sequence ID" value="MRX69412.1"/>
    <property type="molecule type" value="Genomic_DNA"/>
</dbReference>
<dbReference type="Proteomes" id="UP000317289">
    <property type="component" value="Unassembled WGS sequence"/>
</dbReference>
<organism evidence="8 9">
    <name type="scientific">Flavobacterium resistens</name>
    <dbReference type="NCBI Taxonomy" id="443612"/>
    <lineage>
        <taxon>Bacteria</taxon>
        <taxon>Pseudomonadati</taxon>
        <taxon>Bacteroidota</taxon>
        <taxon>Flavobacteriia</taxon>
        <taxon>Flavobacteriales</taxon>
        <taxon>Flavobacteriaceae</taxon>
        <taxon>Flavobacterium</taxon>
    </lineage>
</organism>
<dbReference type="EMBL" id="FXTA01000006">
    <property type="protein sequence ID" value="SMO90108.1"/>
    <property type="molecule type" value="Genomic_DNA"/>
</dbReference>
<feature type="transmembrane region" description="Helical" evidence="5">
    <location>
        <begin position="91"/>
        <end position="117"/>
    </location>
</feature>
<evidence type="ECO:0000313" key="10">
    <source>
        <dbReference type="Proteomes" id="UP000468990"/>
    </source>
</evidence>
<evidence type="ECO:0000259" key="6">
    <source>
        <dbReference type="PROSITE" id="PS50850"/>
    </source>
</evidence>
<dbReference type="SUPFAM" id="SSF103473">
    <property type="entry name" value="MFS general substrate transporter"/>
    <property type="match status" value="1"/>
</dbReference>
<dbReference type="RefSeq" id="WP_142452184.1">
    <property type="nucleotide sequence ID" value="NZ_FXTA01000006.1"/>
</dbReference>
<evidence type="ECO:0000256" key="1">
    <source>
        <dbReference type="ARBA" id="ARBA00004141"/>
    </source>
</evidence>
<dbReference type="Pfam" id="PF07690">
    <property type="entry name" value="MFS_1"/>
    <property type="match status" value="1"/>
</dbReference>
<comment type="subcellular location">
    <subcellularLocation>
        <location evidence="1">Membrane</location>
        <topology evidence="1">Multi-pass membrane protein</topology>
    </subcellularLocation>
</comment>
<reference evidence="8 9" key="1">
    <citation type="submission" date="2017-05" db="EMBL/GenBank/DDBJ databases">
        <authorList>
            <person name="Varghese N."/>
            <person name="Submissions S."/>
        </authorList>
    </citation>
    <scope>NUCLEOTIDE SEQUENCE [LARGE SCALE GENOMIC DNA]</scope>
    <source>
        <strain evidence="8 9">DSM 19382</strain>
    </source>
</reference>
<evidence type="ECO:0000313" key="8">
    <source>
        <dbReference type="EMBL" id="SMO90108.1"/>
    </source>
</evidence>
<dbReference type="PANTHER" id="PTHR11662">
    <property type="entry name" value="SOLUTE CARRIER FAMILY 17"/>
    <property type="match status" value="1"/>
</dbReference>
<feature type="transmembrane region" description="Helical" evidence="5">
    <location>
        <begin position="322"/>
        <end position="342"/>
    </location>
</feature>
<feature type="transmembrane region" description="Helical" evidence="5">
    <location>
        <begin position="21"/>
        <end position="40"/>
    </location>
</feature>
<dbReference type="OrthoDB" id="9781156at2"/>
<sequence>MSQKDSVTTSQSSKSIGKYRWSICGLLFFATTINYLDRQVLSLTWKDSIAPEFHWTNSDYGDITALFSIFYAVSLLFAGRFVDWLDTKKGFLWAIGVWSVGACLHAFCGIATSGIITGDWFVGFHGSKEIISTVQDTALVINVSVTLFIFARFVLAVGEAGNFPAAIKTTAEYFPKKDRAFATSIFNAGATVGALAAPVTIPFIAKAFGWEMAFIIIGALGFIWMGFWIFMYDKPEKHKNVSAEELAYIQQDDIAESKLEGFVPETSSKVSFKECFKYKQTWAFAFGKFMTDGVWWFFLFWTPAYLSSVYGMDSAQAAWPLFVLYAITLLSIIGGWLPTYFVEKKGMNPYEGRMRAMLIFAFFPLLALAAQPLGYISYWVPVIIIGIAGAAHQSWSANIFTTVGDMFPKKAIATITGIGGLAGGIGSTIINKGSGVLFDFTQRNWSTINGQPLLEKYPQFQNAVTEKAFLAEKGAGNLEEFLKLLTTEGQNVVNGINTGYMIIFSICAVCYLAGWLVMKSLVPKYSPIKDL</sequence>
<dbReference type="InterPro" id="IPR036259">
    <property type="entry name" value="MFS_trans_sf"/>
</dbReference>
<evidence type="ECO:0000256" key="4">
    <source>
        <dbReference type="ARBA" id="ARBA00023136"/>
    </source>
</evidence>
<evidence type="ECO:0000313" key="9">
    <source>
        <dbReference type="Proteomes" id="UP000317289"/>
    </source>
</evidence>
<dbReference type="PROSITE" id="PS50850">
    <property type="entry name" value="MFS"/>
    <property type="match status" value="1"/>
</dbReference>
<protein>
    <submittedName>
        <fullName evidence="7 8">MFS transporter</fullName>
    </submittedName>
</protein>
<evidence type="ECO:0000313" key="7">
    <source>
        <dbReference type="EMBL" id="MRX69412.1"/>
    </source>
</evidence>
<feature type="transmembrane region" description="Helical" evidence="5">
    <location>
        <begin position="179"/>
        <end position="201"/>
    </location>
</feature>
<feature type="transmembrane region" description="Helical" evidence="5">
    <location>
        <begin position="379"/>
        <end position="400"/>
    </location>
</feature>
<dbReference type="InterPro" id="IPR050382">
    <property type="entry name" value="MFS_Na/Anion_cotransporter"/>
</dbReference>
<evidence type="ECO:0000256" key="5">
    <source>
        <dbReference type="SAM" id="Phobius"/>
    </source>
</evidence>
<dbReference type="GO" id="GO:0016020">
    <property type="term" value="C:membrane"/>
    <property type="evidence" value="ECO:0007669"/>
    <property type="project" value="UniProtKB-SubCell"/>
</dbReference>
<feature type="transmembrane region" description="Helical" evidence="5">
    <location>
        <begin position="412"/>
        <end position="430"/>
    </location>
</feature>
<feature type="transmembrane region" description="Helical" evidence="5">
    <location>
        <begin position="499"/>
        <end position="518"/>
    </location>
</feature>
<gene>
    <name evidence="7" type="ORF">GJU42_15675</name>
    <name evidence="8" type="ORF">SAMN06265349_106110</name>
</gene>
<feature type="transmembrane region" description="Helical" evidence="5">
    <location>
        <begin position="60"/>
        <end position="79"/>
    </location>
</feature>
<dbReference type="GO" id="GO:0015134">
    <property type="term" value="F:hexuronate transmembrane transporter activity"/>
    <property type="evidence" value="ECO:0007669"/>
    <property type="project" value="TreeGrafter"/>
</dbReference>
<feature type="domain" description="Major facilitator superfamily (MFS) profile" evidence="6">
    <location>
        <begin position="23"/>
        <end position="526"/>
    </location>
</feature>
<dbReference type="InterPro" id="IPR020846">
    <property type="entry name" value="MFS_dom"/>
</dbReference>
<evidence type="ECO:0000256" key="3">
    <source>
        <dbReference type="ARBA" id="ARBA00022989"/>
    </source>
</evidence>
<dbReference type="InterPro" id="IPR011701">
    <property type="entry name" value="MFS"/>
</dbReference>
<keyword evidence="2 5" id="KW-0812">Transmembrane</keyword>
<dbReference type="Gene3D" id="1.20.1250.20">
    <property type="entry name" value="MFS general substrate transporter like domains"/>
    <property type="match status" value="2"/>
</dbReference>
<dbReference type="AlphaFoldDB" id="A0A521F1M4"/>
<name>A0A521F1M4_9FLAO</name>
<keyword evidence="4 5" id="KW-0472">Membrane</keyword>
<dbReference type="Proteomes" id="UP000468990">
    <property type="component" value="Unassembled WGS sequence"/>
</dbReference>
<dbReference type="CDD" id="cd17319">
    <property type="entry name" value="MFS_ExuT_GudP_like"/>
    <property type="match status" value="1"/>
</dbReference>
<accession>A0A521F1M4</accession>
<feature type="transmembrane region" description="Helical" evidence="5">
    <location>
        <begin position="207"/>
        <end position="230"/>
    </location>
</feature>
<feature type="transmembrane region" description="Helical" evidence="5">
    <location>
        <begin position="282"/>
        <end position="302"/>
    </location>
</feature>
<evidence type="ECO:0000256" key="2">
    <source>
        <dbReference type="ARBA" id="ARBA00022692"/>
    </source>
</evidence>
<keyword evidence="10" id="KW-1185">Reference proteome</keyword>
<feature type="transmembrane region" description="Helical" evidence="5">
    <location>
        <begin position="137"/>
        <end position="158"/>
    </location>
</feature>
<dbReference type="PANTHER" id="PTHR11662:SF285">
    <property type="entry name" value="HEXURONATE TRANSPORTER"/>
    <property type="match status" value="1"/>
</dbReference>